<dbReference type="OrthoDB" id="4380123at2"/>
<keyword evidence="2" id="KW-1185">Reference proteome</keyword>
<dbReference type="EMBL" id="FPJE01000021">
    <property type="protein sequence ID" value="SFW68567.1"/>
    <property type="molecule type" value="Genomic_DNA"/>
</dbReference>
<dbReference type="AlphaFoldDB" id="A0A1K1R8V0"/>
<sequence length="165" mass="18583">MCTVTFVHTEEQVILTSNRDESIHRSAALPPHIYTINHKRLAFPKDGRSGGSWFATDSNGITAIVLNGAEAPHTPQGPYRKSRGLLLLDIISHKDPITAWEAIAPDRIEPFTILLFRAPDLTVLQWNGTYKKQPRSQQEHLTSYLLPPYTPKPSRNTKNNVLTTF</sequence>
<evidence type="ECO:0000313" key="2">
    <source>
        <dbReference type="Proteomes" id="UP000182248"/>
    </source>
</evidence>
<protein>
    <submittedName>
        <fullName evidence="1">Transport and Golgi organisation 2</fullName>
    </submittedName>
</protein>
<dbReference type="RefSeq" id="WP_072318487.1">
    <property type="nucleotide sequence ID" value="NZ_FPJE01000021.1"/>
</dbReference>
<proteinExistence type="predicted"/>
<evidence type="ECO:0000313" key="1">
    <source>
        <dbReference type="EMBL" id="SFW68567.1"/>
    </source>
</evidence>
<name>A0A1K1R8V0_9FLAO</name>
<organism evidence="1 2">
    <name type="scientific">Sinomicrobium oceani</name>
    <dbReference type="NCBI Taxonomy" id="1150368"/>
    <lineage>
        <taxon>Bacteria</taxon>
        <taxon>Pseudomonadati</taxon>
        <taxon>Bacteroidota</taxon>
        <taxon>Flavobacteriia</taxon>
        <taxon>Flavobacteriales</taxon>
        <taxon>Flavobacteriaceae</taxon>
        <taxon>Sinomicrobium</taxon>
    </lineage>
</organism>
<dbReference type="PANTHER" id="PTHR17985">
    <property type="entry name" value="SER/THR-RICH PROTEIN T10 IN DGCR REGION"/>
    <property type="match status" value="1"/>
</dbReference>
<dbReference type="PANTHER" id="PTHR17985:SF8">
    <property type="entry name" value="TRANSPORT AND GOLGI ORGANIZATION PROTEIN 2 HOMOLOG"/>
    <property type="match status" value="1"/>
</dbReference>
<dbReference type="InterPro" id="IPR008551">
    <property type="entry name" value="TANGO2"/>
</dbReference>
<reference evidence="1 2" key="1">
    <citation type="submission" date="2016-11" db="EMBL/GenBank/DDBJ databases">
        <authorList>
            <person name="Jaros S."/>
            <person name="Januszkiewicz K."/>
            <person name="Wedrychowicz H."/>
        </authorList>
    </citation>
    <scope>NUCLEOTIDE SEQUENCE [LARGE SCALE GENOMIC DNA]</scope>
    <source>
        <strain evidence="1 2">CGMCC 1.12145</strain>
    </source>
</reference>
<accession>A0A1K1R8V0</accession>
<gene>
    <name evidence="1" type="ORF">SAMN02927921_03301</name>
</gene>
<dbReference type="Pfam" id="PF05742">
    <property type="entry name" value="TANGO2"/>
    <property type="match status" value="1"/>
</dbReference>
<dbReference type="Proteomes" id="UP000182248">
    <property type="component" value="Unassembled WGS sequence"/>
</dbReference>